<dbReference type="Pfam" id="PF00657">
    <property type="entry name" value="Lipase_GDSL"/>
    <property type="match status" value="1"/>
</dbReference>
<dbReference type="InterPro" id="IPR035669">
    <property type="entry name" value="SGNH_plant_lipase-like"/>
</dbReference>
<dbReference type="Gene3D" id="3.40.50.1110">
    <property type="entry name" value="SGNH hydrolase"/>
    <property type="match status" value="1"/>
</dbReference>
<keyword evidence="3" id="KW-0443">Lipid metabolism</keyword>
<keyword evidence="3" id="KW-0442">Lipid degradation</keyword>
<evidence type="ECO:0008006" key="7">
    <source>
        <dbReference type="Google" id="ProtNLM"/>
    </source>
</evidence>
<dbReference type="PANTHER" id="PTHR45648:SF175">
    <property type="entry name" value="OS02G0668900 PROTEIN"/>
    <property type="match status" value="1"/>
</dbReference>
<dbReference type="InterPro" id="IPR001087">
    <property type="entry name" value="GDSL"/>
</dbReference>
<gene>
    <name evidence="5" type="ORF">PVAP13_1KG438500</name>
</gene>
<dbReference type="Proteomes" id="UP000823388">
    <property type="component" value="Chromosome 1K"/>
</dbReference>
<accession>A0A8T0XN82</accession>
<dbReference type="CDD" id="cd01837">
    <property type="entry name" value="SGNH_plant_lipase_like"/>
    <property type="match status" value="1"/>
</dbReference>
<reference evidence="5" key="1">
    <citation type="submission" date="2020-05" db="EMBL/GenBank/DDBJ databases">
        <title>WGS assembly of Panicum virgatum.</title>
        <authorList>
            <person name="Lovell J.T."/>
            <person name="Jenkins J."/>
            <person name="Shu S."/>
            <person name="Juenger T.E."/>
            <person name="Schmutz J."/>
        </authorList>
    </citation>
    <scope>NUCLEOTIDE SEQUENCE</scope>
    <source>
        <strain evidence="5">AP13</strain>
    </source>
</reference>
<dbReference type="GO" id="GO:0016042">
    <property type="term" value="P:lipid catabolic process"/>
    <property type="evidence" value="ECO:0007669"/>
    <property type="project" value="UniProtKB-KW"/>
</dbReference>
<proteinExistence type="inferred from homology"/>
<evidence type="ECO:0000313" key="5">
    <source>
        <dbReference type="EMBL" id="KAG2660438.1"/>
    </source>
</evidence>
<name>A0A8T0XN82_PANVG</name>
<organism evidence="5 6">
    <name type="scientific">Panicum virgatum</name>
    <name type="common">Blackwell switchgrass</name>
    <dbReference type="NCBI Taxonomy" id="38727"/>
    <lineage>
        <taxon>Eukaryota</taxon>
        <taxon>Viridiplantae</taxon>
        <taxon>Streptophyta</taxon>
        <taxon>Embryophyta</taxon>
        <taxon>Tracheophyta</taxon>
        <taxon>Spermatophyta</taxon>
        <taxon>Magnoliopsida</taxon>
        <taxon>Liliopsida</taxon>
        <taxon>Poales</taxon>
        <taxon>Poaceae</taxon>
        <taxon>PACMAD clade</taxon>
        <taxon>Panicoideae</taxon>
        <taxon>Panicodae</taxon>
        <taxon>Paniceae</taxon>
        <taxon>Panicinae</taxon>
        <taxon>Panicum</taxon>
        <taxon>Panicum sect. Hiantes</taxon>
    </lineage>
</organism>
<evidence type="ECO:0000256" key="1">
    <source>
        <dbReference type="ARBA" id="ARBA00008668"/>
    </source>
</evidence>
<feature type="signal peptide" evidence="4">
    <location>
        <begin position="1"/>
        <end position="28"/>
    </location>
</feature>
<sequence length="373" mass="40273">MAGRTAPYALAALWLLVLVLAAATGAEAARRHPRLVPAVFVFGDSTVDVGNNNHRNITAAARANYPHYGVDLPGSAPTGRFSNGLNTADLLARGLGFRRSPPAYLSLTEKTIRSQMYRGINFASGGSGLADRTGRFLFGEVIPMSRQLEYFSGVVEHLTKLSGRKKTASLLSRSIFLISAGSNDMFEYSASPGDDYEFLVGLVDAYKSYITVLYKMGARKFSVISIPPLGCLPSQRLRRLKQLGTQGCFDPLNDLSLRSYPMLAAMLRGLSRELPGMAYSLADAFAMVSFVFENPRTDAWSFTELEAACCGGGAYGAAQACDETAPLCADRDGYLFWDANHPTQAVSVIAAQTIFAGNRSFVDPVNVMELALL</sequence>
<dbReference type="EMBL" id="CM029037">
    <property type="protein sequence ID" value="KAG2660438.1"/>
    <property type="molecule type" value="Genomic_DNA"/>
</dbReference>
<dbReference type="OrthoDB" id="1600564at2759"/>
<keyword evidence="4" id="KW-0732">Signal</keyword>
<comment type="caution">
    <text evidence="5">The sequence shown here is derived from an EMBL/GenBank/DDBJ whole genome shotgun (WGS) entry which is preliminary data.</text>
</comment>
<dbReference type="AlphaFoldDB" id="A0A8T0XN82"/>
<dbReference type="PANTHER" id="PTHR45648">
    <property type="entry name" value="GDSL LIPASE/ACYLHYDROLASE FAMILY PROTEIN (AFU_ORTHOLOGUE AFUA_4G14700)"/>
    <property type="match status" value="1"/>
</dbReference>
<dbReference type="SUPFAM" id="SSF52266">
    <property type="entry name" value="SGNH hydrolase"/>
    <property type="match status" value="1"/>
</dbReference>
<keyword evidence="6" id="KW-1185">Reference proteome</keyword>
<dbReference type="InterPro" id="IPR051058">
    <property type="entry name" value="GDSL_Est/Lipase"/>
</dbReference>
<protein>
    <recommendedName>
        <fullName evidence="7">GDSL esterase/lipase</fullName>
    </recommendedName>
</protein>
<evidence type="ECO:0000256" key="4">
    <source>
        <dbReference type="SAM" id="SignalP"/>
    </source>
</evidence>
<keyword evidence="2" id="KW-0378">Hydrolase</keyword>
<comment type="similarity">
    <text evidence="1">Belongs to the 'GDSL' lipolytic enzyme family.</text>
</comment>
<dbReference type="GO" id="GO:0016788">
    <property type="term" value="F:hydrolase activity, acting on ester bonds"/>
    <property type="evidence" value="ECO:0007669"/>
    <property type="project" value="InterPro"/>
</dbReference>
<evidence type="ECO:0000256" key="2">
    <source>
        <dbReference type="ARBA" id="ARBA00022801"/>
    </source>
</evidence>
<dbReference type="InterPro" id="IPR036514">
    <property type="entry name" value="SGNH_hydro_sf"/>
</dbReference>
<evidence type="ECO:0000256" key="3">
    <source>
        <dbReference type="ARBA" id="ARBA00022963"/>
    </source>
</evidence>
<evidence type="ECO:0000313" key="6">
    <source>
        <dbReference type="Proteomes" id="UP000823388"/>
    </source>
</evidence>
<feature type="chain" id="PRO_5035721299" description="GDSL esterase/lipase" evidence="4">
    <location>
        <begin position="29"/>
        <end position="373"/>
    </location>
</feature>